<evidence type="ECO:0000313" key="2">
    <source>
        <dbReference type="EMBL" id="ODN71461.1"/>
    </source>
</evidence>
<dbReference type="OrthoDB" id="7371803at2"/>
<dbReference type="InterPro" id="IPR042230">
    <property type="entry name" value="CusF_sf"/>
</dbReference>
<dbReference type="RefSeq" id="WP_069306206.1">
    <property type="nucleotide sequence ID" value="NZ_MCRJ01000021.1"/>
</dbReference>
<accession>A0A1E3H7H9</accession>
<comment type="caution">
    <text evidence="2">The sequence shown here is derived from an EMBL/GenBank/DDBJ whole genome shotgun (WGS) entry which is preliminary data.</text>
</comment>
<organism evidence="2 3">
    <name type="scientific">Methylobrevis pamukkalensis</name>
    <dbReference type="NCBI Taxonomy" id="1439726"/>
    <lineage>
        <taxon>Bacteria</taxon>
        <taxon>Pseudomonadati</taxon>
        <taxon>Pseudomonadota</taxon>
        <taxon>Alphaproteobacteria</taxon>
        <taxon>Hyphomicrobiales</taxon>
        <taxon>Pleomorphomonadaceae</taxon>
        <taxon>Methylobrevis</taxon>
    </lineage>
</organism>
<sequence>MKTLILALALAALSATSAFAEPVSGEIKKINESAGKITIKHAPIPNLDMDAMTMVFRVADPAFLKQVKVGDKVKFEADRVNGAITVTSITK</sequence>
<reference evidence="2 3" key="1">
    <citation type="submission" date="2016-07" db="EMBL/GenBank/DDBJ databases">
        <title>Draft Genome Sequence of Methylobrevis pamukkalensis PK2.</title>
        <authorList>
            <person name="Vasilenko O.V."/>
            <person name="Doronina N.V."/>
            <person name="Shmareva M.N."/>
            <person name="Tarlachkov S.V."/>
            <person name="Mustakhimov I."/>
            <person name="Trotsenko Y.A."/>
        </authorList>
    </citation>
    <scope>NUCLEOTIDE SEQUENCE [LARGE SCALE GENOMIC DNA]</scope>
    <source>
        <strain evidence="2 3">PK2</strain>
    </source>
</reference>
<feature type="signal peptide" evidence="1">
    <location>
        <begin position="1"/>
        <end position="20"/>
    </location>
</feature>
<gene>
    <name evidence="2" type="ORF">A6302_01238</name>
</gene>
<dbReference type="AlphaFoldDB" id="A0A1E3H7H9"/>
<dbReference type="Pfam" id="PF11604">
    <property type="entry name" value="CusF_Ec"/>
    <property type="match status" value="1"/>
</dbReference>
<proteinExistence type="predicted"/>
<dbReference type="InterPro" id="IPR021647">
    <property type="entry name" value="CusF_Ec"/>
</dbReference>
<evidence type="ECO:0000256" key="1">
    <source>
        <dbReference type="SAM" id="SignalP"/>
    </source>
</evidence>
<protein>
    <submittedName>
        <fullName evidence="2">Periplasmic copper-binding protein</fullName>
    </submittedName>
</protein>
<evidence type="ECO:0000313" key="3">
    <source>
        <dbReference type="Proteomes" id="UP000094622"/>
    </source>
</evidence>
<feature type="chain" id="PRO_5009129020" evidence="1">
    <location>
        <begin position="21"/>
        <end position="91"/>
    </location>
</feature>
<dbReference type="EMBL" id="MCRJ01000021">
    <property type="protein sequence ID" value="ODN71461.1"/>
    <property type="molecule type" value="Genomic_DNA"/>
</dbReference>
<name>A0A1E3H7H9_9HYPH</name>
<keyword evidence="3" id="KW-1185">Reference proteome</keyword>
<dbReference type="Proteomes" id="UP000094622">
    <property type="component" value="Unassembled WGS sequence"/>
</dbReference>
<dbReference type="PATRIC" id="fig|1439726.3.peg.1302"/>
<dbReference type="Gene3D" id="2.40.50.320">
    <property type="entry name" value="Copper binding periplasmic protein CusF"/>
    <property type="match status" value="1"/>
</dbReference>
<keyword evidence="1" id="KW-0732">Signal</keyword>